<dbReference type="InterPro" id="IPR050595">
    <property type="entry name" value="Bact_response_regulator"/>
</dbReference>
<dbReference type="SUPFAM" id="SSF52172">
    <property type="entry name" value="CheY-like"/>
    <property type="match status" value="1"/>
</dbReference>
<keyword evidence="1 2" id="KW-0597">Phosphoprotein</keyword>
<comment type="caution">
    <text evidence="4">The sequence shown here is derived from an EMBL/GenBank/DDBJ whole genome shotgun (WGS) entry which is preliminary data.</text>
</comment>
<sequence>MNPEAKILVIDDDPDLVEALKMILQTGSYRVVFAFDGEEGLKRVKEENPDLIILDLLLPKESGDVLCRELKTDPRYANIPILVLTAVAEKMSNKLFPKHRIKSLPADDYVDKPVQPQDLLGRVDRLLARSKEGEKI</sequence>
<dbReference type="PROSITE" id="PS50110">
    <property type="entry name" value="RESPONSE_REGULATORY"/>
    <property type="match status" value="1"/>
</dbReference>
<dbReference type="Gene3D" id="3.40.50.2300">
    <property type="match status" value="1"/>
</dbReference>
<dbReference type="InterPro" id="IPR001789">
    <property type="entry name" value="Sig_transdc_resp-reg_receiver"/>
</dbReference>
<evidence type="ECO:0000313" key="4">
    <source>
        <dbReference type="EMBL" id="TET58926.1"/>
    </source>
</evidence>
<organism evidence="4 5">
    <name type="scientific">Aerophobetes bacterium</name>
    <dbReference type="NCBI Taxonomy" id="2030807"/>
    <lineage>
        <taxon>Bacteria</taxon>
        <taxon>Candidatus Aerophobota</taxon>
    </lineage>
</organism>
<feature type="modified residue" description="4-aspartylphosphate" evidence="2">
    <location>
        <position position="55"/>
    </location>
</feature>
<proteinExistence type="predicted"/>
<reference evidence="4 5" key="1">
    <citation type="submission" date="2019-03" db="EMBL/GenBank/DDBJ databases">
        <title>Metabolic potential of uncultured bacteria and archaea associated with petroleum seepage in deep-sea sediments.</title>
        <authorList>
            <person name="Dong X."/>
            <person name="Hubert C."/>
        </authorList>
    </citation>
    <scope>NUCLEOTIDE SEQUENCE [LARGE SCALE GENOMIC DNA]</scope>
    <source>
        <strain evidence="4">E29_bin52</strain>
    </source>
</reference>
<evidence type="ECO:0000256" key="1">
    <source>
        <dbReference type="ARBA" id="ARBA00022553"/>
    </source>
</evidence>
<dbReference type="AlphaFoldDB" id="A0A523VVY2"/>
<evidence type="ECO:0000259" key="3">
    <source>
        <dbReference type="PROSITE" id="PS50110"/>
    </source>
</evidence>
<dbReference type="Pfam" id="PF00072">
    <property type="entry name" value="Response_reg"/>
    <property type="match status" value="1"/>
</dbReference>
<dbReference type="Proteomes" id="UP000319130">
    <property type="component" value="Unassembled WGS sequence"/>
</dbReference>
<dbReference type="SMART" id="SM00448">
    <property type="entry name" value="REC"/>
    <property type="match status" value="1"/>
</dbReference>
<protein>
    <submittedName>
        <fullName evidence="4">Response regulator</fullName>
    </submittedName>
</protein>
<dbReference type="PANTHER" id="PTHR44591">
    <property type="entry name" value="STRESS RESPONSE REGULATOR PROTEIN 1"/>
    <property type="match status" value="1"/>
</dbReference>
<dbReference type="PANTHER" id="PTHR44591:SF3">
    <property type="entry name" value="RESPONSE REGULATORY DOMAIN-CONTAINING PROTEIN"/>
    <property type="match status" value="1"/>
</dbReference>
<dbReference type="EMBL" id="SOIZ01000390">
    <property type="protein sequence ID" value="TET58926.1"/>
    <property type="molecule type" value="Genomic_DNA"/>
</dbReference>
<dbReference type="GO" id="GO:0000160">
    <property type="term" value="P:phosphorelay signal transduction system"/>
    <property type="evidence" value="ECO:0007669"/>
    <property type="project" value="InterPro"/>
</dbReference>
<name>A0A523VVY2_UNCAE</name>
<feature type="domain" description="Response regulatory" evidence="3">
    <location>
        <begin position="6"/>
        <end position="127"/>
    </location>
</feature>
<evidence type="ECO:0000313" key="5">
    <source>
        <dbReference type="Proteomes" id="UP000319130"/>
    </source>
</evidence>
<dbReference type="InterPro" id="IPR011006">
    <property type="entry name" value="CheY-like_superfamily"/>
</dbReference>
<evidence type="ECO:0000256" key="2">
    <source>
        <dbReference type="PROSITE-ProRule" id="PRU00169"/>
    </source>
</evidence>
<accession>A0A523VVY2</accession>
<gene>
    <name evidence="4" type="ORF">E3J48_08440</name>
</gene>